<keyword evidence="5" id="KW-1185">Reference proteome</keyword>
<accession>A0A0F4YRD7</accession>
<protein>
    <recommendedName>
        <fullName evidence="6">Transcription factor domain-containing protein</fullName>
    </recommendedName>
</protein>
<evidence type="ECO:0008006" key="6">
    <source>
        <dbReference type="Google" id="ProtNLM"/>
    </source>
</evidence>
<gene>
    <name evidence="4" type="ORF">T310_5322</name>
</gene>
<dbReference type="AlphaFoldDB" id="A0A0F4YRD7"/>
<dbReference type="EMBL" id="LASV01000243">
    <property type="protein sequence ID" value="KKA20645.1"/>
    <property type="molecule type" value="Genomic_DNA"/>
</dbReference>
<evidence type="ECO:0000256" key="2">
    <source>
        <dbReference type="ARBA" id="ARBA00023242"/>
    </source>
</evidence>
<feature type="region of interest" description="Disordered" evidence="3">
    <location>
        <begin position="243"/>
        <end position="325"/>
    </location>
</feature>
<dbReference type="GO" id="GO:0005634">
    <property type="term" value="C:nucleus"/>
    <property type="evidence" value="ECO:0007669"/>
    <property type="project" value="UniProtKB-SubCell"/>
</dbReference>
<name>A0A0F4YRD7_RASE3</name>
<reference evidence="4 5" key="1">
    <citation type="submission" date="2015-04" db="EMBL/GenBank/DDBJ databases">
        <authorList>
            <person name="Heijne W.H."/>
            <person name="Fedorova N.D."/>
            <person name="Nierman W.C."/>
            <person name="Vollebregt A.W."/>
            <person name="Zhao Z."/>
            <person name="Wu L."/>
            <person name="Kumar M."/>
            <person name="Stam H."/>
            <person name="van den Berg M.A."/>
            <person name="Pel H.J."/>
        </authorList>
    </citation>
    <scope>NUCLEOTIDE SEQUENCE [LARGE SCALE GENOMIC DNA]</scope>
    <source>
        <strain evidence="4 5">CBS 393.64</strain>
    </source>
</reference>
<comment type="caution">
    <text evidence="4">The sequence shown here is derived from an EMBL/GenBank/DDBJ whole genome shotgun (WGS) entry which is preliminary data.</text>
</comment>
<dbReference type="Proteomes" id="UP000053958">
    <property type="component" value="Unassembled WGS sequence"/>
</dbReference>
<dbReference type="GO" id="GO:0045944">
    <property type="term" value="P:positive regulation of transcription by RNA polymerase II"/>
    <property type="evidence" value="ECO:0007669"/>
    <property type="project" value="TreeGrafter"/>
</dbReference>
<sequence length="768" mass="84219">MSSPPELGPGSLAMLDLGSRYSLLSIPGRGDGSGKQSLRLPIIAPKDEISPSASTPAGSSTVNTPANLSVPPRVQLLPRSRTGCWSVLSSQIYFLDNLGSPSPQDMSSEHSSLIMVNVWSVLIVLTTTLVLDRAAKSNATRFVPHADPRLSFRDDTPRVVERMSEVSTAGNAVWDPSSRIHSPPVSPGLPDSMPPFSMLTSDEERERKAESSSPGTYHVIVNPDSFSGLPEYADESADDLNISSLSLGRGSETSSRIGNSRRGERESSIETGDPNVVILSRFEDSTHRSPSSQWKKSRLSPASDITAASSQAIPAQFPVDEKGPRPLDRMVSQGGQDERLLSHFRDVVWRQLIQGQSTRDSSPISSPIFPNVYIFEEVASTFRPLFHAMMAVSALSLAHKNEGQSIDALQHYQQAFPSLQTCIRSDEDLSSDGVFLTHFLLLIYEIAAAEPGGSNLWSHHISRLLRISLMRNSTFGGKEKYPYIIWWICSIDLYALFSGAGTGEFLGAMLKNNMLPSPECQLYPLAANGYSVIYPEESDSLPAVLQLYHKTFVLAARLGFLAADLRRGSISAAFGDGSTSSGSFAHAAQHSGKLYEIRHSLQQLWQSSNATYLCQRMDSFPQRPKELLQNALTLYHACLIYSYTSMWPGQRMAPDSASDEVIGHHAAVILQVAENIVNTGRFDLRFIIFPLFMAGTATSSGDQKMLAMDLMSSMEKEGLGRNATTTRNLLQIVYERQTLQFMTVGHSLNVDWAEIMMEQGLQVVNFGL</sequence>
<evidence type="ECO:0000313" key="5">
    <source>
        <dbReference type="Proteomes" id="UP000053958"/>
    </source>
</evidence>
<dbReference type="PANTHER" id="PTHR37534">
    <property type="entry name" value="TRANSCRIPTIONAL ACTIVATOR PROTEIN UGA3"/>
    <property type="match status" value="1"/>
</dbReference>
<dbReference type="GeneID" id="25317667"/>
<evidence type="ECO:0000256" key="1">
    <source>
        <dbReference type="ARBA" id="ARBA00004123"/>
    </source>
</evidence>
<evidence type="ECO:0000313" key="4">
    <source>
        <dbReference type="EMBL" id="KKA20645.1"/>
    </source>
</evidence>
<keyword evidence="2" id="KW-0539">Nucleus</keyword>
<proteinExistence type="predicted"/>
<dbReference type="GO" id="GO:0003700">
    <property type="term" value="F:DNA-binding transcription factor activity"/>
    <property type="evidence" value="ECO:0007669"/>
    <property type="project" value="TreeGrafter"/>
</dbReference>
<dbReference type="PANTHER" id="PTHR37534:SF49">
    <property type="entry name" value="LYSINE BIOSYNTHESIS REGULATORY PROTEIN LYS14"/>
    <property type="match status" value="1"/>
</dbReference>
<organism evidence="4 5">
    <name type="scientific">Rasamsonia emersonii (strain ATCC 16479 / CBS 393.64 / IMI 116815)</name>
    <dbReference type="NCBI Taxonomy" id="1408163"/>
    <lineage>
        <taxon>Eukaryota</taxon>
        <taxon>Fungi</taxon>
        <taxon>Dikarya</taxon>
        <taxon>Ascomycota</taxon>
        <taxon>Pezizomycotina</taxon>
        <taxon>Eurotiomycetes</taxon>
        <taxon>Eurotiomycetidae</taxon>
        <taxon>Eurotiales</taxon>
        <taxon>Trichocomaceae</taxon>
        <taxon>Rasamsonia</taxon>
    </lineage>
</organism>
<dbReference type="InterPro" id="IPR021858">
    <property type="entry name" value="Fun_TF"/>
</dbReference>
<feature type="region of interest" description="Disordered" evidence="3">
    <location>
        <begin position="173"/>
        <end position="222"/>
    </location>
</feature>
<evidence type="ECO:0000256" key="3">
    <source>
        <dbReference type="SAM" id="MobiDB-lite"/>
    </source>
</evidence>
<dbReference type="OrthoDB" id="3598904at2759"/>
<comment type="subcellular location">
    <subcellularLocation>
        <location evidence="1">Nucleus</location>
    </subcellularLocation>
</comment>
<dbReference type="Pfam" id="PF11951">
    <property type="entry name" value="Fungal_trans_2"/>
    <property type="match status" value="1"/>
</dbReference>
<dbReference type="GO" id="GO:0000976">
    <property type="term" value="F:transcription cis-regulatory region binding"/>
    <property type="evidence" value="ECO:0007669"/>
    <property type="project" value="TreeGrafter"/>
</dbReference>
<feature type="compositionally biased region" description="Polar residues" evidence="3">
    <location>
        <begin position="243"/>
        <end position="258"/>
    </location>
</feature>
<dbReference type="RefSeq" id="XP_013327257.1">
    <property type="nucleotide sequence ID" value="XM_013471803.1"/>
</dbReference>
<dbReference type="STRING" id="1408163.A0A0F4YRD7"/>